<dbReference type="InterPro" id="IPR022755">
    <property type="entry name" value="Znf_C2H2_jaz"/>
</dbReference>
<dbReference type="FunFam" id="1.10.287.110:FF:000046">
    <property type="entry name" value="dnaJ homolog subfamily C member 21"/>
    <property type="match status" value="1"/>
</dbReference>
<keyword evidence="1" id="KW-0479">Metal-binding</keyword>
<dbReference type="CDD" id="cd06257">
    <property type="entry name" value="DnaJ"/>
    <property type="match status" value="1"/>
</dbReference>
<dbReference type="InterPro" id="IPR036869">
    <property type="entry name" value="J_dom_sf"/>
</dbReference>
<dbReference type="PANTHER" id="PTHR44029">
    <property type="entry name" value="DNAJ HOMOLOG SUBFAMILY C MEMBER 21"/>
    <property type="match status" value="1"/>
</dbReference>
<organism evidence="8">
    <name type="scientific">Blastocystis hominis</name>
    <dbReference type="NCBI Taxonomy" id="12968"/>
    <lineage>
        <taxon>Eukaryota</taxon>
        <taxon>Sar</taxon>
        <taxon>Stramenopiles</taxon>
        <taxon>Bigyra</taxon>
        <taxon>Opalozoa</taxon>
        <taxon>Opalinata</taxon>
        <taxon>Blastocystidae</taxon>
        <taxon>Blastocystis</taxon>
    </lineage>
</organism>
<dbReference type="OMA" id="DSTGEWN"/>
<dbReference type="Pfam" id="PF21884">
    <property type="entry name" value="ZUO1-like_ZHD"/>
    <property type="match status" value="1"/>
</dbReference>
<dbReference type="GeneID" id="24918310"/>
<feature type="domain" description="C2H2-type" evidence="7">
    <location>
        <begin position="291"/>
        <end position="326"/>
    </location>
</feature>
<evidence type="ECO:0000313" key="9">
    <source>
        <dbReference type="Proteomes" id="UP000008312"/>
    </source>
</evidence>
<dbReference type="PANTHER" id="PTHR44029:SF1">
    <property type="entry name" value="DNAJ HOMOLOG SUBFAMILY C MEMBER 21"/>
    <property type="match status" value="1"/>
</dbReference>
<reference evidence="8" key="1">
    <citation type="submission" date="2010-02" db="EMBL/GenBank/DDBJ databases">
        <title>Sequencing and annotation of the Blastocystis hominis genome.</title>
        <authorList>
            <person name="Wincker P."/>
        </authorList>
    </citation>
    <scope>NUCLEOTIDE SEQUENCE</scope>
    <source>
        <strain evidence="8">Singapore isolate B</strain>
    </source>
</reference>
<dbReference type="InterPro" id="IPR001623">
    <property type="entry name" value="DnaJ_domain"/>
</dbReference>
<name>D8LWV9_BLAHO</name>
<evidence type="ECO:0000256" key="4">
    <source>
        <dbReference type="PROSITE-ProRule" id="PRU00042"/>
    </source>
</evidence>
<sequence>MNNIPSRDCYEILGVEPDATVDQIKKAYRKLALKWHPDKNPDNIEEAKIQFQAISRSWEILSDPQERAWYDDHREMIINGGNGEPLDADDFCSFMMPFFSPVIFSGYGDGANGFYSVYSGVFNDITRFEKKINNSINLPPFGNSSTSLEDVLQFYNVWTVFTTIRTFASVCQYDTREAPNRFVRRAMEKKNSKSRDDARRQYNQTVQRLVDLVKRFDPRYKAAKEERAKEQARMEEERRKRQEEEKRKREEDLRQNMEARLTQTEQVQSIFTFDDLAEAEEREKEGEDDLFECVACRKVFKSETALLNHKNILSVTSWILHGRESKARDGREEAARGNDGGRSVHAEYRERESRRVCREHAGGLERE</sequence>
<feature type="compositionally biased region" description="Basic and acidic residues" evidence="5">
    <location>
        <begin position="342"/>
        <end position="367"/>
    </location>
</feature>
<feature type="domain" description="J" evidence="6">
    <location>
        <begin position="8"/>
        <end position="74"/>
    </location>
</feature>
<evidence type="ECO:0000259" key="6">
    <source>
        <dbReference type="PROSITE" id="PS50076"/>
    </source>
</evidence>
<feature type="compositionally biased region" description="Basic and acidic residues" evidence="5">
    <location>
        <begin position="223"/>
        <end position="257"/>
    </location>
</feature>
<proteinExistence type="predicted"/>
<dbReference type="PROSITE" id="PS50076">
    <property type="entry name" value="DNAJ_2"/>
    <property type="match status" value="1"/>
</dbReference>
<keyword evidence="9" id="KW-1185">Reference proteome</keyword>
<keyword evidence="3" id="KW-0862">Zinc</keyword>
<evidence type="ECO:0000256" key="1">
    <source>
        <dbReference type="ARBA" id="ARBA00022723"/>
    </source>
</evidence>
<feature type="region of interest" description="Disordered" evidence="5">
    <location>
        <begin position="326"/>
        <end position="367"/>
    </location>
</feature>
<dbReference type="Gene3D" id="1.10.287.110">
    <property type="entry name" value="DnaJ domain"/>
    <property type="match status" value="1"/>
</dbReference>
<dbReference type="SUPFAM" id="SSF46565">
    <property type="entry name" value="Chaperone J-domain"/>
    <property type="match status" value="1"/>
</dbReference>
<dbReference type="InterPro" id="IPR054076">
    <property type="entry name" value="ZUO1-like_ZHD"/>
</dbReference>
<dbReference type="SMART" id="SM00271">
    <property type="entry name" value="DnaJ"/>
    <property type="match status" value="1"/>
</dbReference>
<dbReference type="PRINTS" id="PR00625">
    <property type="entry name" value="JDOMAIN"/>
</dbReference>
<dbReference type="Proteomes" id="UP000008312">
    <property type="component" value="Unassembled WGS sequence"/>
</dbReference>
<dbReference type="EMBL" id="FN668639">
    <property type="protein sequence ID" value="CBK20754.2"/>
    <property type="molecule type" value="Genomic_DNA"/>
</dbReference>
<dbReference type="Pfam" id="PF00226">
    <property type="entry name" value="DnaJ"/>
    <property type="match status" value="1"/>
</dbReference>
<dbReference type="InterPro" id="IPR036236">
    <property type="entry name" value="Znf_C2H2_sf"/>
</dbReference>
<dbReference type="Pfam" id="PF12171">
    <property type="entry name" value="zf-C2H2_jaz"/>
    <property type="match status" value="1"/>
</dbReference>
<dbReference type="AlphaFoldDB" id="D8LWV9"/>
<evidence type="ECO:0000259" key="7">
    <source>
        <dbReference type="PROSITE" id="PS50157"/>
    </source>
</evidence>
<dbReference type="InterPro" id="IPR051964">
    <property type="entry name" value="Chaperone_stress_response"/>
</dbReference>
<feature type="compositionally biased region" description="Basic and acidic residues" evidence="5">
    <location>
        <begin position="326"/>
        <end position="336"/>
    </location>
</feature>
<accession>D8LWV9</accession>
<dbReference type="InParanoid" id="D8LWV9"/>
<dbReference type="InterPro" id="IPR013087">
    <property type="entry name" value="Znf_C2H2_type"/>
</dbReference>
<evidence type="ECO:0000313" key="8">
    <source>
        <dbReference type="EMBL" id="CBK20754.2"/>
    </source>
</evidence>
<dbReference type="PROSITE" id="PS50157">
    <property type="entry name" value="ZINC_FINGER_C2H2_2"/>
    <property type="match status" value="1"/>
</dbReference>
<feature type="region of interest" description="Disordered" evidence="5">
    <location>
        <begin position="223"/>
        <end position="261"/>
    </location>
</feature>
<dbReference type="GO" id="GO:0005737">
    <property type="term" value="C:cytoplasm"/>
    <property type="evidence" value="ECO:0007669"/>
    <property type="project" value="TreeGrafter"/>
</dbReference>
<dbReference type="InterPro" id="IPR018253">
    <property type="entry name" value="DnaJ_domain_CS"/>
</dbReference>
<evidence type="ECO:0000256" key="3">
    <source>
        <dbReference type="ARBA" id="ARBA00022833"/>
    </source>
</evidence>
<keyword evidence="2 4" id="KW-0863">Zinc-finger</keyword>
<protein>
    <recommendedName>
        <fullName evidence="10">J domain-containing protein</fullName>
    </recommendedName>
</protein>
<dbReference type="PROSITE" id="PS00636">
    <property type="entry name" value="DNAJ_1"/>
    <property type="match status" value="1"/>
</dbReference>
<dbReference type="GO" id="GO:0008270">
    <property type="term" value="F:zinc ion binding"/>
    <property type="evidence" value="ECO:0007669"/>
    <property type="project" value="UniProtKB-KW"/>
</dbReference>
<dbReference type="OrthoDB" id="10250354at2759"/>
<dbReference type="SUPFAM" id="SSF57667">
    <property type="entry name" value="beta-beta-alpha zinc fingers"/>
    <property type="match status" value="1"/>
</dbReference>
<dbReference type="RefSeq" id="XP_012894802.1">
    <property type="nucleotide sequence ID" value="XM_013039348.1"/>
</dbReference>
<evidence type="ECO:0000256" key="2">
    <source>
        <dbReference type="ARBA" id="ARBA00022771"/>
    </source>
</evidence>
<evidence type="ECO:0008006" key="10">
    <source>
        <dbReference type="Google" id="ProtNLM"/>
    </source>
</evidence>
<evidence type="ECO:0000256" key="5">
    <source>
        <dbReference type="SAM" id="MobiDB-lite"/>
    </source>
</evidence>
<gene>
    <name evidence="8" type="ORF">GSBLH_T00001029001</name>
</gene>